<dbReference type="RefSeq" id="WP_311760402.1">
    <property type="nucleotide sequence ID" value="NZ_JAVRQI010000012.1"/>
</dbReference>
<gene>
    <name evidence="2" type="ORF">RM190_15660</name>
</gene>
<evidence type="ECO:0000313" key="2">
    <source>
        <dbReference type="EMBL" id="MDT1063312.1"/>
    </source>
</evidence>
<comment type="caution">
    <text evidence="2">The sequence shown here is derived from an EMBL/GenBank/DDBJ whole genome shotgun (WGS) entry which is preliminary data.</text>
</comment>
<feature type="region of interest" description="Disordered" evidence="1">
    <location>
        <begin position="114"/>
        <end position="133"/>
    </location>
</feature>
<evidence type="ECO:0008006" key="4">
    <source>
        <dbReference type="Google" id="ProtNLM"/>
    </source>
</evidence>
<organism evidence="2 3">
    <name type="scientific">Paracoccus broussonetiae</name>
    <dbReference type="NCBI Taxonomy" id="3075834"/>
    <lineage>
        <taxon>Bacteria</taxon>
        <taxon>Pseudomonadati</taxon>
        <taxon>Pseudomonadota</taxon>
        <taxon>Alphaproteobacteria</taxon>
        <taxon>Rhodobacterales</taxon>
        <taxon>Paracoccaceae</taxon>
        <taxon>Paracoccus</taxon>
    </lineage>
</organism>
<protein>
    <recommendedName>
        <fullName evidence="4">Type I secretion protein</fullName>
    </recommendedName>
</protein>
<evidence type="ECO:0000313" key="3">
    <source>
        <dbReference type="Proteomes" id="UP001251085"/>
    </source>
</evidence>
<dbReference type="Proteomes" id="UP001251085">
    <property type="component" value="Unassembled WGS sequence"/>
</dbReference>
<keyword evidence="3" id="KW-1185">Reference proteome</keyword>
<sequence length="651" mass="70256">MLLISAADEAIWHFIGIFHITDEVIRLRINYEELDPARVEFDPGHIVPKDLVTAYPFEVPDFLPGLTYTPPSPSPYELTPVLSRQPMDLERAPIPFALPPEQIRDFNPPVIGTVATSHPPGTPPEPHTPPEHPVPEWTMPAPDSVALYNFQQSVLYDGDLVLRGEIPFGEDGANAPLQMLYDQAGQLGVSLPVEPSSGDDAFLEMAQLFRDAEAPANLPEGSVSWTRTGQDVLGKYQDGVAVDARPDLDALLPAYTQERQDEDWRDNTAQHEIVLGNNMLVNEANIVSAWITAPVLAAAQGVYSYTIISQVNVWSDLDRILSPNGVLDLDQSPTNALNFASYSLTANPLSHPTGDGDAPQFWLTATLEGSLVSVNWIDQYNFISDDDITSFTLHGDKTLLLIGDNGAVNHVSLAELGSQFDLIIIDGYILNLNAILQTNVMLDNDSINMGAGGGRISSGDNLLVNDATINQIGRENFAGSNDAYDTMMRLAADGRVILPASVLNDPAFAGLDVLRVLHIKGDLVSVNMIRQTNVLGDADQIETYLSDAQLGGDVRVVTGSNTLVNVAQITEYGVDATIHSGGGYYSDALLHQAELVSERPLHMGAGPAPLASEAVLFLADGMLDQNDGDREVGPLHHDGAVPADIMETVLA</sequence>
<dbReference type="EMBL" id="JAVRQI010000012">
    <property type="protein sequence ID" value="MDT1063312.1"/>
    <property type="molecule type" value="Genomic_DNA"/>
</dbReference>
<proteinExistence type="predicted"/>
<name>A0ABU3EGE4_9RHOB</name>
<reference evidence="3" key="1">
    <citation type="submission" date="2023-07" db="EMBL/GenBank/DDBJ databases">
        <title>Characterization of two Paracoccaceae strains isolated from Phycosphere and proposal of Xinfangfangia lacusdiani sp. nov.</title>
        <authorList>
            <person name="Deng Y."/>
            <person name="Zhang Y.Q."/>
        </authorList>
    </citation>
    <scope>NUCLEOTIDE SEQUENCE [LARGE SCALE GENOMIC DNA]</scope>
    <source>
        <strain evidence="3">CPCC 101403</strain>
    </source>
</reference>
<accession>A0ABU3EGE4</accession>
<evidence type="ECO:0000256" key="1">
    <source>
        <dbReference type="SAM" id="MobiDB-lite"/>
    </source>
</evidence>